<evidence type="ECO:0000313" key="2">
    <source>
        <dbReference type="Proteomes" id="UP000276133"/>
    </source>
</evidence>
<dbReference type="Proteomes" id="UP000276133">
    <property type="component" value="Unassembled WGS sequence"/>
</dbReference>
<proteinExistence type="predicted"/>
<protein>
    <submittedName>
        <fullName evidence="1">Uncharacterized protein</fullName>
    </submittedName>
</protein>
<keyword evidence="2" id="KW-1185">Reference proteome</keyword>
<reference evidence="1 2" key="1">
    <citation type="journal article" date="2018" name="Sci. Rep.">
        <title>Genomic signatures of local adaptation to the degree of environmental predictability in rotifers.</title>
        <authorList>
            <person name="Franch-Gras L."/>
            <person name="Hahn C."/>
            <person name="Garcia-Roger E.M."/>
            <person name="Carmona M.J."/>
            <person name="Serra M."/>
            <person name="Gomez A."/>
        </authorList>
    </citation>
    <scope>NUCLEOTIDE SEQUENCE [LARGE SCALE GENOMIC DNA]</scope>
    <source>
        <strain evidence="1">HYR1</strain>
    </source>
</reference>
<organism evidence="1 2">
    <name type="scientific">Brachionus plicatilis</name>
    <name type="common">Marine rotifer</name>
    <name type="synonym">Brachionus muelleri</name>
    <dbReference type="NCBI Taxonomy" id="10195"/>
    <lineage>
        <taxon>Eukaryota</taxon>
        <taxon>Metazoa</taxon>
        <taxon>Spiralia</taxon>
        <taxon>Gnathifera</taxon>
        <taxon>Rotifera</taxon>
        <taxon>Eurotatoria</taxon>
        <taxon>Monogononta</taxon>
        <taxon>Pseudotrocha</taxon>
        <taxon>Ploima</taxon>
        <taxon>Brachionidae</taxon>
        <taxon>Brachionus</taxon>
    </lineage>
</organism>
<gene>
    <name evidence="1" type="ORF">BpHYR1_039007</name>
</gene>
<name>A0A3M7T1I9_BRAPC</name>
<sequence>MNERTTFNLIFDKNSNKCDKNNGTNNSLNKNFNIDFFIFNCNSNKNELIVFMFLLFFLQEYNLKKDEKIILTQFFYLQKLRGIN</sequence>
<dbReference type="EMBL" id="REGN01000447">
    <property type="protein sequence ID" value="RNA41815.1"/>
    <property type="molecule type" value="Genomic_DNA"/>
</dbReference>
<comment type="caution">
    <text evidence="1">The sequence shown here is derived from an EMBL/GenBank/DDBJ whole genome shotgun (WGS) entry which is preliminary data.</text>
</comment>
<accession>A0A3M7T1I9</accession>
<dbReference type="AlphaFoldDB" id="A0A3M7T1I9"/>
<evidence type="ECO:0000313" key="1">
    <source>
        <dbReference type="EMBL" id="RNA41815.1"/>
    </source>
</evidence>